<organism evidence="2 3">
    <name type="scientific">Halomicronema hongdechloris C2206</name>
    <dbReference type="NCBI Taxonomy" id="1641165"/>
    <lineage>
        <taxon>Bacteria</taxon>
        <taxon>Bacillati</taxon>
        <taxon>Cyanobacteriota</taxon>
        <taxon>Cyanophyceae</taxon>
        <taxon>Nodosilineales</taxon>
        <taxon>Nodosilineaceae</taxon>
        <taxon>Halomicronema</taxon>
    </lineage>
</organism>
<dbReference type="EMBL" id="CP021983">
    <property type="protein sequence ID" value="ASC72632.1"/>
    <property type="molecule type" value="Genomic_DNA"/>
</dbReference>
<sequence length="94" mass="10860">MPERIRFHLDENVDPDIALALKRMGIDVTTSQETNLLSRSDIAQLDFAISQSRVLVTHDDDFLILNSQGMEHFGIVYCRKDTKPIGYMIRMMIF</sequence>
<name>A0A1Z3HQV0_9CYAN</name>
<keyword evidence="3" id="KW-1185">Reference proteome</keyword>
<reference evidence="2 3" key="1">
    <citation type="journal article" date="2016" name="Biochim. Biophys. Acta">
        <title>Characterization of red-shifted phycobilisomes isolated from the chlorophyll f-containing cyanobacterium Halomicronema hongdechloris.</title>
        <authorList>
            <person name="Li Y."/>
            <person name="Lin Y."/>
            <person name="Garvey C.J."/>
            <person name="Birch D."/>
            <person name="Corkery R.W."/>
            <person name="Loughlin P.C."/>
            <person name="Scheer H."/>
            <person name="Willows R.D."/>
            <person name="Chen M."/>
        </authorList>
    </citation>
    <scope>NUCLEOTIDE SEQUENCE [LARGE SCALE GENOMIC DNA]</scope>
    <source>
        <strain evidence="2 3">C2206</strain>
    </source>
</reference>
<gene>
    <name evidence="2" type="ORF">XM38_035900</name>
</gene>
<evidence type="ECO:0000313" key="3">
    <source>
        <dbReference type="Proteomes" id="UP000191901"/>
    </source>
</evidence>
<dbReference type="OrthoDB" id="495619at2"/>
<dbReference type="AlphaFoldDB" id="A0A1Z3HQV0"/>
<dbReference type="Proteomes" id="UP000191901">
    <property type="component" value="Chromosome"/>
</dbReference>
<accession>A0A1Z3HQV0</accession>
<dbReference type="Pfam" id="PF18480">
    <property type="entry name" value="DUF5615"/>
    <property type="match status" value="1"/>
</dbReference>
<dbReference type="KEGG" id="hhg:XM38_035900"/>
<proteinExistence type="predicted"/>
<dbReference type="InterPro" id="IPR041049">
    <property type="entry name" value="DUF5615"/>
</dbReference>
<evidence type="ECO:0000259" key="1">
    <source>
        <dbReference type="Pfam" id="PF18480"/>
    </source>
</evidence>
<dbReference type="RefSeq" id="WP_080810979.1">
    <property type="nucleotide sequence ID" value="NZ_CP021983.2"/>
</dbReference>
<dbReference type="STRING" id="1641165.XM38_16310"/>
<protein>
    <recommendedName>
        <fullName evidence="1">DUF5615 domain-containing protein</fullName>
    </recommendedName>
</protein>
<evidence type="ECO:0000313" key="2">
    <source>
        <dbReference type="EMBL" id="ASC72632.1"/>
    </source>
</evidence>
<feature type="domain" description="DUF5615" evidence="1">
    <location>
        <begin position="6"/>
        <end position="84"/>
    </location>
</feature>